<gene>
    <name evidence="6" type="ORF">N7493_004854</name>
</gene>
<feature type="transmembrane region" description="Helical" evidence="5">
    <location>
        <begin position="58"/>
        <end position="79"/>
    </location>
</feature>
<dbReference type="AlphaFoldDB" id="A0AAD6HQ10"/>
<dbReference type="PANTHER" id="PTHR31465:SF9">
    <property type="entry name" value="SPHINGOID LONG-CHAIN BASE TRANSPORTER RSB1"/>
    <property type="match status" value="1"/>
</dbReference>
<keyword evidence="2 5" id="KW-0812">Transmembrane</keyword>
<dbReference type="Pfam" id="PF04479">
    <property type="entry name" value="RTA1"/>
    <property type="match status" value="1"/>
</dbReference>
<protein>
    <submittedName>
        <fullName evidence="6">Uncharacterized protein</fullName>
    </submittedName>
</protein>
<keyword evidence="4 5" id="KW-0472">Membrane</keyword>
<comment type="subcellular location">
    <subcellularLocation>
        <location evidence="1">Membrane</location>
        <topology evidence="1">Multi-pass membrane protein</topology>
    </subcellularLocation>
</comment>
<sequence length="317" mass="34300">MSDYYDGINVDDCTLATCPISLAHVTYQPNLAANILFVLIFSVIMAAQAYLGTRFRIWTYMGAMIPGLILEVLGYAGRIMMHHNPFNFSGFLLYLIPLTIGPAFFTAAIYICLGKIVIVYGEDISRLRPKTYSYIFITCDLIALVLQAAGGAVSSIATSSQQSLSNAGVNTMIAGLAFQVGSLTLFVALALDFTLRVRRSAEIMKNEATETLRASGKWKMFLGGLGVAVLTIYIRSCFRVAELQGGFSSSLANNEVALMILESLMVTIACTAMTVAHPGRIMGDQWRLLAPKAAGHYSNATLAKEPMVSSGEELQSV</sequence>
<evidence type="ECO:0000256" key="3">
    <source>
        <dbReference type="ARBA" id="ARBA00022989"/>
    </source>
</evidence>
<evidence type="ECO:0000256" key="2">
    <source>
        <dbReference type="ARBA" id="ARBA00022692"/>
    </source>
</evidence>
<dbReference type="PANTHER" id="PTHR31465">
    <property type="entry name" value="PROTEIN RTA1-RELATED"/>
    <property type="match status" value="1"/>
</dbReference>
<feature type="transmembrane region" description="Helical" evidence="5">
    <location>
        <begin position="176"/>
        <end position="197"/>
    </location>
</feature>
<feature type="transmembrane region" description="Helical" evidence="5">
    <location>
        <begin position="31"/>
        <end position="51"/>
    </location>
</feature>
<feature type="transmembrane region" description="Helical" evidence="5">
    <location>
        <begin position="91"/>
        <end position="113"/>
    </location>
</feature>
<feature type="transmembrane region" description="Helical" evidence="5">
    <location>
        <begin position="218"/>
        <end position="236"/>
    </location>
</feature>
<name>A0AAD6HQ10_9EURO</name>
<feature type="transmembrane region" description="Helical" evidence="5">
    <location>
        <begin position="134"/>
        <end position="156"/>
    </location>
</feature>
<dbReference type="EMBL" id="JAQJAN010000005">
    <property type="protein sequence ID" value="KAJ5728524.1"/>
    <property type="molecule type" value="Genomic_DNA"/>
</dbReference>
<reference evidence="6" key="2">
    <citation type="submission" date="2023-01" db="EMBL/GenBank/DDBJ databases">
        <authorList>
            <person name="Petersen C."/>
        </authorList>
    </citation>
    <scope>NUCLEOTIDE SEQUENCE</scope>
    <source>
        <strain evidence="6">IBT 17514</strain>
    </source>
</reference>
<keyword evidence="7" id="KW-1185">Reference proteome</keyword>
<evidence type="ECO:0000256" key="4">
    <source>
        <dbReference type="ARBA" id="ARBA00023136"/>
    </source>
</evidence>
<comment type="caution">
    <text evidence="6">The sequence shown here is derived from an EMBL/GenBank/DDBJ whole genome shotgun (WGS) entry which is preliminary data.</text>
</comment>
<reference evidence="6" key="1">
    <citation type="journal article" date="2023" name="IMA Fungus">
        <title>Comparative genomic study of the Penicillium genus elucidates a diverse pangenome and 15 lateral gene transfer events.</title>
        <authorList>
            <person name="Petersen C."/>
            <person name="Sorensen T."/>
            <person name="Nielsen M.R."/>
            <person name="Sondergaard T.E."/>
            <person name="Sorensen J.L."/>
            <person name="Fitzpatrick D.A."/>
            <person name="Frisvad J.C."/>
            <person name="Nielsen K.L."/>
        </authorList>
    </citation>
    <scope>NUCLEOTIDE SEQUENCE</scope>
    <source>
        <strain evidence="6">IBT 17514</strain>
    </source>
</reference>
<organism evidence="6 7">
    <name type="scientific">Penicillium malachiteum</name>
    <dbReference type="NCBI Taxonomy" id="1324776"/>
    <lineage>
        <taxon>Eukaryota</taxon>
        <taxon>Fungi</taxon>
        <taxon>Dikarya</taxon>
        <taxon>Ascomycota</taxon>
        <taxon>Pezizomycotina</taxon>
        <taxon>Eurotiomycetes</taxon>
        <taxon>Eurotiomycetidae</taxon>
        <taxon>Eurotiales</taxon>
        <taxon>Aspergillaceae</taxon>
        <taxon>Penicillium</taxon>
    </lineage>
</organism>
<dbReference type="GO" id="GO:0005886">
    <property type="term" value="C:plasma membrane"/>
    <property type="evidence" value="ECO:0007669"/>
    <property type="project" value="TreeGrafter"/>
</dbReference>
<feature type="transmembrane region" description="Helical" evidence="5">
    <location>
        <begin position="256"/>
        <end position="276"/>
    </location>
</feature>
<evidence type="ECO:0000256" key="1">
    <source>
        <dbReference type="ARBA" id="ARBA00004141"/>
    </source>
</evidence>
<dbReference type="InterPro" id="IPR007568">
    <property type="entry name" value="RTA1"/>
</dbReference>
<evidence type="ECO:0000313" key="7">
    <source>
        <dbReference type="Proteomes" id="UP001215712"/>
    </source>
</evidence>
<dbReference type="Proteomes" id="UP001215712">
    <property type="component" value="Unassembled WGS sequence"/>
</dbReference>
<proteinExistence type="predicted"/>
<evidence type="ECO:0000313" key="6">
    <source>
        <dbReference type="EMBL" id="KAJ5728524.1"/>
    </source>
</evidence>
<evidence type="ECO:0000256" key="5">
    <source>
        <dbReference type="SAM" id="Phobius"/>
    </source>
</evidence>
<accession>A0AAD6HQ10</accession>
<dbReference type="GO" id="GO:0000324">
    <property type="term" value="C:fungal-type vacuole"/>
    <property type="evidence" value="ECO:0007669"/>
    <property type="project" value="TreeGrafter"/>
</dbReference>
<keyword evidence="3 5" id="KW-1133">Transmembrane helix</keyword>